<evidence type="ECO:0000313" key="3">
    <source>
        <dbReference type="EMBL" id="AIX14498.1"/>
    </source>
</evidence>
<keyword evidence="1" id="KW-0231">Viral genome packaging</keyword>
<dbReference type="Proteomes" id="UP000185279">
    <property type="component" value="Segment"/>
</dbReference>
<evidence type="ECO:0000256" key="1">
    <source>
        <dbReference type="HAMAP-Rule" id="MF_04114"/>
    </source>
</evidence>
<comment type="function">
    <text evidence="1">Forms the portal vertex of the capsid. This portal plays critical roles in head assembly, genome packaging, neck/tail attachment, and genome ejection. The portal protein multimerizes as a single ring-shaped homododecamer arranged around a central channel. Binds to the terminase subunits to form the packaging machine.</text>
</comment>
<keyword evidence="1" id="KW-1162">Viral penetration into host cytoplasm</keyword>
<reference evidence="6 7" key="1">
    <citation type="submission" date="2013-12" db="EMBL/GenBank/DDBJ databases">
        <title>Ecological redundancy of diverse viral populations within a natural community.</title>
        <authorList>
            <person name="Gregory A.C."/>
            <person name="LaButti K."/>
            <person name="Copeland A."/>
            <person name="Woyke T."/>
            <person name="Sullivan M.B."/>
        </authorList>
    </citation>
    <scope>NUCLEOTIDE SEQUENCE [LARGE SCALE GENOMIC DNA]</scope>
    <source>
        <strain evidence="3">Syn7803C43</strain>
        <strain evidence="4">Syn7803C98</strain>
        <strain evidence="5">Syn7803US88</strain>
    </source>
</reference>
<feature type="region of interest" description="Disordered" evidence="2">
    <location>
        <begin position="500"/>
        <end position="534"/>
    </location>
</feature>
<keyword evidence="1" id="KW-1171">Viral genome ejection through host cell envelope</keyword>
<sequence length="534" mass="61563">MASQLFGFSLERAKKVPKGPSFVQKDDLDGSQPVSGGGHYGYSIDFDGAVRNEYQLISRYREMVLQPECDSAVDDIVNETICGNFDDVPISVELSNLKVSDKIKKLIREEFAEILRLLDFDNRSYEIFRRWYVDGRLFYHKVINPDNPREGLVELRYIDPRKIRKIIETEQKRPEQLRGLPLNEQLSPKSVDYFLYDPKGLKNSQTQGFKIAPDSICYVHSGIQDLTKNMTLSHLHKAIKAVNQLRMIEDSLVIYRLSRAPERRIFYIDVGNLPKNKAEQYLREVMGRYRNKMVYDANTGEIKDDKKFMSMLEDFWLPRREGGRGTEITTLPGGQNLGELEDVKYFQKKLYKALNVPGSRLETETTFNVGRAAEITRDEVKFQKFVARLRKRFSELFTDLLKTQLVLKGVITLEEWEDMKEHIQFDYIADNYFAELKEIEIRNERMNQVASMDPFVGKYFSVEYMRRQVLKQTDSEILEIDKQIASEMESGIIADPMAEMDPTMAAGDPAAAAEVAPPAEPEGPNSADLKRGEF</sequence>
<evidence type="ECO:0000313" key="6">
    <source>
        <dbReference type="Proteomes" id="UP000185278"/>
    </source>
</evidence>
<dbReference type="RefSeq" id="YP_007001830.1">
    <property type="nucleotide sequence ID" value="NC_019444.1"/>
</dbReference>
<protein>
    <recommendedName>
        <fullName evidence="1">Portal protein</fullName>
    </recommendedName>
    <alternativeName>
        <fullName evidence="1">gp20</fullName>
    </alternativeName>
</protein>
<dbReference type="Proteomes" id="UP000185278">
    <property type="component" value="Segment"/>
</dbReference>
<keyword evidence="1" id="KW-1242">Viral contractile tail ejection system</keyword>
<organism evidence="4 6">
    <name type="scientific">Synechococcus phage ACG-2014c</name>
    <dbReference type="NCBI Taxonomy" id="1079998"/>
    <lineage>
        <taxon>Viruses</taxon>
        <taxon>Duplodnaviria</taxon>
        <taxon>Heunggongvirae</taxon>
        <taxon>Uroviricota</taxon>
        <taxon>Caudoviricetes</taxon>
        <taxon>Pantevenvirales</taxon>
        <taxon>Kyanoviridae</taxon>
        <taxon>Namakavirus</taxon>
        <taxon>Namakavirus smbcm6</taxon>
    </lineage>
</organism>
<dbReference type="EMBL" id="KJ019064">
    <property type="protein sequence ID" value="AIX22870.1"/>
    <property type="molecule type" value="Genomic_DNA"/>
</dbReference>
<dbReference type="Proteomes" id="UP000185280">
    <property type="component" value="Segment"/>
</dbReference>
<comment type="similarity">
    <text evidence="1">Belongs to the Tevenvirinae portal protein family.</text>
</comment>
<evidence type="ECO:0000313" key="5">
    <source>
        <dbReference type="EMBL" id="AIX38103.1"/>
    </source>
</evidence>
<dbReference type="OrthoDB" id="2332at10239"/>
<evidence type="ECO:0000313" key="4">
    <source>
        <dbReference type="EMBL" id="AIX22870.1"/>
    </source>
</evidence>
<feature type="compositionally biased region" description="Low complexity" evidence="2">
    <location>
        <begin position="505"/>
        <end position="517"/>
    </location>
</feature>
<name>A0A0E3FA48_9CAUD</name>
<dbReference type="Pfam" id="PF07230">
    <property type="entry name" value="Portal_T4"/>
    <property type="match status" value="1"/>
</dbReference>
<dbReference type="HAMAP" id="MF_04114">
    <property type="entry name" value="PORTAL_T4"/>
    <property type="match status" value="1"/>
</dbReference>
<comment type="subunit">
    <text evidence="1">Homododecamer. Interacts with the large terminase subunit. Interacts with the major capsid protein. Interacts with the capsid vertex protein.</text>
</comment>
<dbReference type="EMBL" id="KJ019128">
    <property type="protein sequence ID" value="AIX38103.1"/>
    <property type="molecule type" value="Genomic_DNA"/>
</dbReference>
<accession>A0A0E3FA48</accession>
<dbReference type="InterPro" id="IPR010823">
    <property type="entry name" value="Portal_Gp20"/>
</dbReference>
<comment type="subcellular location">
    <subcellularLocation>
        <location evidence="1">Virion</location>
    </subcellularLocation>
    <text evidence="1">Located at a unique 5-fold vertex of the icosahedral capsid.</text>
</comment>
<evidence type="ECO:0000313" key="7">
    <source>
        <dbReference type="Proteomes" id="UP000185279"/>
    </source>
</evidence>
<keyword evidence="1" id="KW-0946">Virion</keyword>
<keyword evidence="1" id="KW-0167">Capsid protein</keyword>
<evidence type="ECO:0000256" key="2">
    <source>
        <dbReference type="SAM" id="MobiDB-lite"/>
    </source>
</evidence>
<dbReference type="EMBL" id="KJ019027">
    <property type="protein sequence ID" value="AIX14498.1"/>
    <property type="molecule type" value="Genomic_DNA"/>
</dbReference>
<keyword evidence="1" id="KW-1160">Virus entry into host cell</keyword>
<gene>
    <name evidence="3" type="ORF">Syn7803C43_103</name>
    <name evidence="4" type="ORF">Syn7803C98_102</name>
    <name evidence="5" type="ORF">Syn7803US88_102</name>
</gene>
<proteinExistence type="inferred from homology"/>
<keyword evidence="1" id="KW-0118">Viral capsid assembly</keyword>
<keyword evidence="1" id="KW-1188">Viral release from host cell</keyword>